<dbReference type="InterPro" id="IPR051314">
    <property type="entry name" value="AAA_ATPase_RarA/MGS1/WRNIP1"/>
</dbReference>
<dbReference type="SUPFAM" id="SSF52540">
    <property type="entry name" value="P-loop containing nucleoside triphosphate hydrolases"/>
    <property type="match status" value="1"/>
</dbReference>
<dbReference type="InterPro" id="IPR032423">
    <property type="entry name" value="AAA_assoc_2"/>
</dbReference>
<dbReference type="Pfam" id="PF12002">
    <property type="entry name" value="MgsA_C"/>
    <property type="match status" value="1"/>
</dbReference>
<evidence type="ECO:0000256" key="3">
    <source>
        <dbReference type="ARBA" id="ARBA00020776"/>
    </source>
</evidence>
<proteinExistence type="inferred from homology"/>
<dbReference type="RefSeq" id="WP_170021253.1">
    <property type="nucleotide sequence ID" value="NZ_JABCSC020000001.1"/>
</dbReference>
<organism evidence="7 8">
    <name type="scientific">Uliginosibacterium aquaticum</name>
    <dbReference type="NCBI Taxonomy" id="2731212"/>
    <lineage>
        <taxon>Bacteria</taxon>
        <taxon>Pseudomonadati</taxon>
        <taxon>Pseudomonadota</taxon>
        <taxon>Betaproteobacteria</taxon>
        <taxon>Rhodocyclales</taxon>
        <taxon>Zoogloeaceae</taxon>
        <taxon>Uliginosibacterium</taxon>
    </lineage>
</organism>
<dbReference type="SUPFAM" id="SSF48019">
    <property type="entry name" value="post-AAA+ oligomerization domain-like"/>
    <property type="match status" value="1"/>
</dbReference>
<gene>
    <name evidence="7" type="ORF">HJ583_007255</name>
</gene>
<feature type="domain" description="AAA+ ATPase" evidence="6">
    <location>
        <begin position="49"/>
        <end position="169"/>
    </location>
</feature>
<evidence type="ECO:0000256" key="5">
    <source>
        <dbReference type="ARBA" id="ARBA00022840"/>
    </source>
</evidence>
<evidence type="ECO:0000259" key="6">
    <source>
        <dbReference type="SMART" id="SM00382"/>
    </source>
</evidence>
<dbReference type="PANTHER" id="PTHR13779:SF7">
    <property type="entry name" value="ATPASE WRNIP1"/>
    <property type="match status" value="1"/>
</dbReference>
<evidence type="ECO:0000313" key="7">
    <source>
        <dbReference type="EMBL" id="NSL54817.1"/>
    </source>
</evidence>
<dbReference type="InterPro" id="IPR027417">
    <property type="entry name" value="P-loop_NTPase"/>
</dbReference>
<sequence length="441" mass="48584">MADLFSSPPAPDKVPLAERLRPQTLDDVVGQIHLLGPGKPLRLAVESGKPHSMILWGPPGVGKTTLARLMARHFDAEFMALSAVFAGVKDIREAVAQAEMLQGTTGRRTILFVDEVHRFNKSQQDAFLPYVESGLLTFIGATTENPSFEVNSALLSRAAVYVLDSLKPEDMQQLFARASREALPTLRFTDEARDRLIGWADGDARRFLNVLETLETASSAAGVKEITGEFAESTLAQNLRRFDKGGEAFYDQISALHKSVRGSNPDAALYWFVRMLDGGADPLYLGRRIVRMAVEDIGLADPRALTMSLEACQTYERLGSPEGELALAQAVLYLAVAAKSNAAYMAYNEARRFVKQDVSRPVPIHLRNAPTKLMKELGYGKEYRYAHDEPGAYAAGEDYLPEGMPAISWYEPTDRGLEGKIAQKLAHLKGLDRAARDAEDR</sequence>
<comment type="similarity">
    <text evidence="2">Belongs to the AAA ATPase family. RarA/MGS1/WRNIP1 subfamily.</text>
</comment>
<keyword evidence="8" id="KW-1185">Reference proteome</keyword>
<comment type="caution">
    <text evidence="7">The sequence shown here is derived from an EMBL/GenBank/DDBJ whole genome shotgun (WGS) entry which is preliminary data.</text>
</comment>
<dbReference type="SMART" id="SM00382">
    <property type="entry name" value="AAA"/>
    <property type="match status" value="1"/>
</dbReference>
<name>A0ABX2IF76_9RHOO</name>
<evidence type="ECO:0000256" key="2">
    <source>
        <dbReference type="ARBA" id="ARBA00008959"/>
    </source>
</evidence>
<comment type="function">
    <text evidence="1">DNA-dependent ATPase that plays important roles in cellular responses to stalled DNA replication processes.</text>
</comment>
<dbReference type="Gene3D" id="1.20.272.10">
    <property type="match status" value="1"/>
</dbReference>
<reference evidence="7 8" key="1">
    <citation type="submission" date="2020-06" db="EMBL/GenBank/DDBJ databases">
        <title>Draft genome of Uliginosibacterium sp. IMCC34675.</title>
        <authorList>
            <person name="Song J."/>
        </authorList>
    </citation>
    <scope>NUCLEOTIDE SEQUENCE [LARGE SCALE GENOMIC DNA]</scope>
    <source>
        <strain evidence="7 8">IMCC34675</strain>
    </source>
</reference>
<dbReference type="PANTHER" id="PTHR13779">
    <property type="entry name" value="WERNER HELICASE-INTERACTING PROTEIN 1 FAMILY MEMBER"/>
    <property type="match status" value="1"/>
</dbReference>
<dbReference type="Proteomes" id="UP000778523">
    <property type="component" value="Unassembled WGS sequence"/>
</dbReference>
<evidence type="ECO:0000256" key="4">
    <source>
        <dbReference type="ARBA" id="ARBA00022741"/>
    </source>
</evidence>
<dbReference type="InterPro" id="IPR021886">
    <property type="entry name" value="MgsA_C"/>
</dbReference>
<dbReference type="InterPro" id="IPR003593">
    <property type="entry name" value="AAA+_ATPase"/>
</dbReference>
<dbReference type="CDD" id="cd00009">
    <property type="entry name" value="AAA"/>
    <property type="match status" value="1"/>
</dbReference>
<accession>A0ABX2IF76</accession>
<dbReference type="Gene3D" id="1.10.8.60">
    <property type="match status" value="1"/>
</dbReference>
<dbReference type="InterPro" id="IPR003959">
    <property type="entry name" value="ATPase_AAA_core"/>
</dbReference>
<dbReference type="InterPro" id="IPR008921">
    <property type="entry name" value="DNA_pol3_clamp-load_cplx_C"/>
</dbReference>
<dbReference type="EMBL" id="JABCSC020000001">
    <property type="protein sequence ID" value="NSL54817.1"/>
    <property type="molecule type" value="Genomic_DNA"/>
</dbReference>
<dbReference type="Gene3D" id="3.40.50.300">
    <property type="entry name" value="P-loop containing nucleotide triphosphate hydrolases"/>
    <property type="match status" value="1"/>
</dbReference>
<dbReference type="Pfam" id="PF16193">
    <property type="entry name" value="AAA_assoc_2"/>
    <property type="match status" value="1"/>
</dbReference>
<keyword evidence="5" id="KW-0067">ATP-binding</keyword>
<evidence type="ECO:0000256" key="1">
    <source>
        <dbReference type="ARBA" id="ARBA00002393"/>
    </source>
</evidence>
<keyword evidence="4" id="KW-0547">Nucleotide-binding</keyword>
<protein>
    <recommendedName>
        <fullName evidence="3">Replication-associated recombination protein A</fullName>
    </recommendedName>
</protein>
<evidence type="ECO:0000313" key="8">
    <source>
        <dbReference type="Proteomes" id="UP000778523"/>
    </source>
</evidence>
<dbReference type="Gene3D" id="1.10.3710.10">
    <property type="entry name" value="DNA polymerase III clamp loader subunits, C-terminal domain"/>
    <property type="match status" value="1"/>
</dbReference>
<dbReference type="Pfam" id="PF00004">
    <property type="entry name" value="AAA"/>
    <property type="match status" value="1"/>
</dbReference>
<dbReference type="CDD" id="cd18139">
    <property type="entry name" value="HLD_clamp_RarA"/>
    <property type="match status" value="1"/>
</dbReference>